<dbReference type="InterPro" id="IPR043129">
    <property type="entry name" value="ATPase_NBD"/>
</dbReference>
<dbReference type="AlphaFoldDB" id="A0A518BQM9"/>
<dbReference type="KEGG" id="pbap:Pla133_44060"/>
<keyword evidence="1" id="KW-0418">Kinase</keyword>
<accession>A0A518BQM9</accession>
<dbReference type="Gene3D" id="3.30.420.40">
    <property type="match status" value="2"/>
</dbReference>
<gene>
    <name evidence="1" type="primary">glcK</name>
    <name evidence="1" type="ORF">Pla133_44060</name>
</gene>
<name>A0A518BQM9_9BACT</name>
<dbReference type="InterPro" id="IPR049874">
    <property type="entry name" value="ROK_cs"/>
</dbReference>
<dbReference type="CDD" id="cd23763">
    <property type="entry name" value="ASKHA_ATPase_ROK"/>
    <property type="match status" value="1"/>
</dbReference>
<dbReference type="PANTHER" id="PTHR18964">
    <property type="entry name" value="ROK (REPRESSOR, ORF, KINASE) FAMILY"/>
    <property type="match status" value="1"/>
</dbReference>
<organism evidence="1 2">
    <name type="scientific">Engelhardtia mirabilis</name>
    <dbReference type="NCBI Taxonomy" id="2528011"/>
    <lineage>
        <taxon>Bacteria</taxon>
        <taxon>Pseudomonadati</taxon>
        <taxon>Planctomycetota</taxon>
        <taxon>Planctomycetia</taxon>
        <taxon>Planctomycetia incertae sedis</taxon>
        <taxon>Engelhardtia</taxon>
    </lineage>
</organism>
<sequence>MRALGFDVGGSAVKAGAVDQDGGRRREARREVPADVNFDVLARLLKELADELGPAEAVGVGVPGLLDRAAGRVEVSPNLPWLQGGDLRAAAGAATGIAAARVQVENDANAAALGEAWLGAGRGVDDLLCVTLGTGVGGGLILGGRLVLGAGTAGEIGHVKVDPLGPPCGCGGRGCVETLASATAARRRAIEAGLPADDPGDLEQLGERARAGEAPEAQLLARIGRDLGYGLAAGLNLLDLRTYVIGGGFAAAFDGLEPGIRAGLREGSYGRRVDELTLVRAELGSSAGWIGAARAALVAAGH</sequence>
<dbReference type="Proteomes" id="UP000316921">
    <property type="component" value="Chromosome"/>
</dbReference>
<dbReference type="InterPro" id="IPR000600">
    <property type="entry name" value="ROK"/>
</dbReference>
<dbReference type="RefSeq" id="WP_145069054.1">
    <property type="nucleotide sequence ID" value="NZ_CP036287.1"/>
</dbReference>
<dbReference type="Pfam" id="PF00480">
    <property type="entry name" value="ROK"/>
    <property type="match status" value="1"/>
</dbReference>
<dbReference type="EC" id="2.7.1.2" evidence="1"/>
<dbReference type="PANTHER" id="PTHR18964:SF169">
    <property type="entry name" value="N-ACETYLMANNOSAMINE KINASE"/>
    <property type="match status" value="1"/>
</dbReference>
<evidence type="ECO:0000313" key="1">
    <source>
        <dbReference type="EMBL" id="QDU69287.1"/>
    </source>
</evidence>
<keyword evidence="1" id="KW-0808">Transferase</keyword>
<dbReference type="PROSITE" id="PS01125">
    <property type="entry name" value="ROK"/>
    <property type="match status" value="1"/>
</dbReference>
<dbReference type="EMBL" id="CP036287">
    <property type="protein sequence ID" value="QDU69287.1"/>
    <property type="molecule type" value="Genomic_DNA"/>
</dbReference>
<proteinExistence type="predicted"/>
<dbReference type="SUPFAM" id="SSF53067">
    <property type="entry name" value="Actin-like ATPase domain"/>
    <property type="match status" value="1"/>
</dbReference>
<dbReference type="GO" id="GO:0004340">
    <property type="term" value="F:glucokinase activity"/>
    <property type="evidence" value="ECO:0007669"/>
    <property type="project" value="UniProtKB-EC"/>
</dbReference>
<evidence type="ECO:0000313" key="2">
    <source>
        <dbReference type="Proteomes" id="UP000316921"/>
    </source>
</evidence>
<reference evidence="1 2" key="1">
    <citation type="submission" date="2019-02" db="EMBL/GenBank/DDBJ databases">
        <title>Deep-cultivation of Planctomycetes and their phenomic and genomic characterization uncovers novel biology.</title>
        <authorList>
            <person name="Wiegand S."/>
            <person name="Jogler M."/>
            <person name="Boedeker C."/>
            <person name="Pinto D."/>
            <person name="Vollmers J."/>
            <person name="Rivas-Marin E."/>
            <person name="Kohn T."/>
            <person name="Peeters S.H."/>
            <person name="Heuer A."/>
            <person name="Rast P."/>
            <person name="Oberbeckmann S."/>
            <person name="Bunk B."/>
            <person name="Jeske O."/>
            <person name="Meyerdierks A."/>
            <person name="Storesund J.E."/>
            <person name="Kallscheuer N."/>
            <person name="Luecker S."/>
            <person name="Lage O.M."/>
            <person name="Pohl T."/>
            <person name="Merkel B.J."/>
            <person name="Hornburger P."/>
            <person name="Mueller R.-W."/>
            <person name="Bruemmer F."/>
            <person name="Labrenz M."/>
            <person name="Spormann A.M."/>
            <person name="Op den Camp H."/>
            <person name="Overmann J."/>
            <person name="Amann R."/>
            <person name="Jetten M.S.M."/>
            <person name="Mascher T."/>
            <person name="Medema M.H."/>
            <person name="Devos D.P."/>
            <person name="Kaster A.-K."/>
            <person name="Ovreas L."/>
            <person name="Rohde M."/>
            <person name="Galperin M.Y."/>
            <person name="Jogler C."/>
        </authorList>
    </citation>
    <scope>NUCLEOTIDE SEQUENCE [LARGE SCALE GENOMIC DNA]</scope>
    <source>
        <strain evidence="1 2">Pla133</strain>
    </source>
</reference>
<keyword evidence="2" id="KW-1185">Reference proteome</keyword>
<protein>
    <submittedName>
        <fullName evidence="1">Glucokinase</fullName>
        <ecNumber evidence="1">2.7.1.2</ecNumber>
    </submittedName>
</protein>